<keyword evidence="3" id="KW-0547">Nucleotide-binding</keyword>
<evidence type="ECO:0000313" key="10">
    <source>
        <dbReference type="EMBL" id="NHN30828.1"/>
    </source>
</evidence>
<dbReference type="InterPro" id="IPR039421">
    <property type="entry name" value="Type_1_exporter"/>
</dbReference>
<dbReference type="Pfam" id="PF00664">
    <property type="entry name" value="ABC_membrane"/>
    <property type="match status" value="1"/>
</dbReference>
<dbReference type="EMBL" id="JAAOIW010000004">
    <property type="protein sequence ID" value="NHN30828.1"/>
    <property type="molecule type" value="Genomic_DNA"/>
</dbReference>
<feature type="transmembrane region" description="Helical" evidence="7">
    <location>
        <begin position="52"/>
        <end position="80"/>
    </location>
</feature>
<evidence type="ECO:0000259" key="8">
    <source>
        <dbReference type="PROSITE" id="PS50893"/>
    </source>
</evidence>
<dbReference type="InterPro" id="IPR036640">
    <property type="entry name" value="ABC1_TM_sf"/>
</dbReference>
<reference evidence="10" key="1">
    <citation type="submission" date="2020-03" db="EMBL/GenBank/DDBJ databases">
        <title>Draft sequencing of Paenibacilllus sp. S3N08.</title>
        <authorList>
            <person name="Kim D.-U."/>
        </authorList>
    </citation>
    <scope>NUCLEOTIDE SEQUENCE</scope>
    <source>
        <strain evidence="10">S3N08</strain>
    </source>
</reference>
<dbReference type="CDD" id="cd18548">
    <property type="entry name" value="ABC_6TM_Tm287_like"/>
    <property type="match status" value="1"/>
</dbReference>
<feature type="transmembrane region" description="Helical" evidence="7">
    <location>
        <begin position="278"/>
        <end position="296"/>
    </location>
</feature>
<feature type="domain" description="ABC transmembrane type-1" evidence="9">
    <location>
        <begin position="16"/>
        <end position="298"/>
    </location>
</feature>
<keyword evidence="11" id="KW-1185">Reference proteome</keyword>
<keyword evidence="4 10" id="KW-0067">ATP-binding</keyword>
<dbReference type="PANTHER" id="PTHR43394">
    <property type="entry name" value="ATP-DEPENDENT PERMEASE MDL1, MITOCHONDRIAL"/>
    <property type="match status" value="1"/>
</dbReference>
<dbReference type="InterPro" id="IPR017871">
    <property type="entry name" value="ABC_transporter-like_CS"/>
</dbReference>
<protein>
    <submittedName>
        <fullName evidence="10">ABC transporter ATP-binding protein</fullName>
    </submittedName>
</protein>
<feature type="transmembrane region" description="Helical" evidence="7">
    <location>
        <begin position="235"/>
        <end position="258"/>
    </location>
</feature>
<accession>A0ABX0J5A4</accession>
<dbReference type="SUPFAM" id="SSF52540">
    <property type="entry name" value="P-loop containing nucleoside triphosphate hydrolases"/>
    <property type="match status" value="1"/>
</dbReference>
<organism evidence="10 11">
    <name type="scientific">Paenibacillus agricola</name>
    <dbReference type="NCBI Taxonomy" id="2716264"/>
    <lineage>
        <taxon>Bacteria</taxon>
        <taxon>Bacillati</taxon>
        <taxon>Bacillota</taxon>
        <taxon>Bacilli</taxon>
        <taxon>Bacillales</taxon>
        <taxon>Paenibacillaceae</taxon>
        <taxon>Paenibacillus</taxon>
    </lineage>
</organism>
<gene>
    <name evidence="10" type="ORF">G9U52_13390</name>
</gene>
<feature type="transmembrane region" description="Helical" evidence="7">
    <location>
        <begin position="156"/>
        <end position="174"/>
    </location>
</feature>
<dbReference type="Gene3D" id="3.40.50.300">
    <property type="entry name" value="P-loop containing nucleotide triphosphate hydrolases"/>
    <property type="match status" value="1"/>
</dbReference>
<evidence type="ECO:0000256" key="2">
    <source>
        <dbReference type="ARBA" id="ARBA00022692"/>
    </source>
</evidence>
<name>A0ABX0J5A4_9BACL</name>
<feature type="transmembrane region" description="Helical" evidence="7">
    <location>
        <begin position="133"/>
        <end position="150"/>
    </location>
</feature>
<dbReference type="PROSITE" id="PS00211">
    <property type="entry name" value="ABC_TRANSPORTER_1"/>
    <property type="match status" value="1"/>
</dbReference>
<evidence type="ECO:0000313" key="11">
    <source>
        <dbReference type="Proteomes" id="UP001165962"/>
    </source>
</evidence>
<dbReference type="Proteomes" id="UP001165962">
    <property type="component" value="Unassembled WGS sequence"/>
</dbReference>
<dbReference type="SUPFAM" id="SSF90123">
    <property type="entry name" value="ABC transporter transmembrane region"/>
    <property type="match status" value="1"/>
</dbReference>
<dbReference type="Pfam" id="PF00005">
    <property type="entry name" value="ABC_tran"/>
    <property type="match status" value="1"/>
</dbReference>
<keyword evidence="2 7" id="KW-0812">Transmembrane</keyword>
<dbReference type="PROSITE" id="PS50893">
    <property type="entry name" value="ABC_TRANSPORTER_2"/>
    <property type="match status" value="1"/>
</dbReference>
<dbReference type="GO" id="GO:0005524">
    <property type="term" value="F:ATP binding"/>
    <property type="evidence" value="ECO:0007669"/>
    <property type="project" value="UniProtKB-KW"/>
</dbReference>
<evidence type="ECO:0000256" key="6">
    <source>
        <dbReference type="ARBA" id="ARBA00023136"/>
    </source>
</evidence>
<comment type="caution">
    <text evidence="10">The sequence shown here is derived from an EMBL/GenBank/DDBJ whole genome shotgun (WGS) entry which is preliminary data.</text>
</comment>
<sequence length="580" mass="64045">MRSILSFLKPYRVAMAIALLLMLVELMVELFHPLLMSKVIDNGIMQKDLPTVLFWGGIMVVISFLGFVGGIVNSFFAAHVSQSFGFDIRKSLFAKVQSIPYADFNKFQTSSLITRITSDVTQLQNTVFMGLRIMMRAPLFMVFGMVMAMMVHFQVALILVLVTPLLLLLLIWMMKKAFYLFRSVQERLDLTNGVLRENLMGMRLIKALVRDAHEIKRFSQTNEALMERTMAALRLIELTVPLLLLVMNLSIMFILWSGHLQVNTGDATIGQIVAVVNYATRIAGSFSTISMLVMALSRAKASATRVTEVLATTEDPANAELKTSTPQVTAGSIVFDQVSFQYPDMSEPVLKSVSFQARPGETIALLGATGSGKTSLFQLIPRLYELSGGQIWIDGNDIGAFEPSVLRSEIGYVPQEVMLFTGSVKANILWGKDNASMEDIMEAAQKAQIHETIMKLPEQYETIVGQKGVNLSGGQKQRISIARALLRKPKLLLLDDSTSALDVRTEAALLAALRTIQCTTLIITQKIGTAIAADKVLLLEEGSLSTAGTHEELLAQSALYREIVQSQIREEATLHVSITK</sequence>
<dbReference type="PANTHER" id="PTHR43394:SF1">
    <property type="entry name" value="ATP-BINDING CASSETTE SUB-FAMILY B MEMBER 10, MITOCHONDRIAL"/>
    <property type="match status" value="1"/>
</dbReference>
<evidence type="ECO:0000256" key="1">
    <source>
        <dbReference type="ARBA" id="ARBA00004651"/>
    </source>
</evidence>
<dbReference type="RefSeq" id="WP_166150221.1">
    <property type="nucleotide sequence ID" value="NZ_JAAOIW010000004.1"/>
</dbReference>
<comment type="subcellular location">
    <subcellularLocation>
        <location evidence="1">Cell membrane</location>
        <topology evidence="1">Multi-pass membrane protein</topology>
    </subcellularLocation>
</comment>
<dbReference type="InterPro" id="IPR027417">
    <property type="entry name" value="P-loop_NTPase"/>
</dbReference>
<feature type="transmembrane region" description="Helical" evidence="7">
    <location>
        <begin position="12"/>
        <end position="32"/>
    </location>
</feature>
<keyword evidence="5 7" id="KW-1133">Transmembrane helix</keyword>
<dbReference type="SMART" id="SM00382">
    <property type="entry name" value="AAA"/>
    <property type="match status" value="1"/>
</dbReference>
<dbReference type="PROSITE" id="PS50929">
    <property type="entry name" value="ABC_TM1F"/>
    <property type="match status" value="1"/>
</dbReference>
<dbReference type="InterPro" id="IPR003593">
    <property type="entry name" value="AAA+_ATPase"/>
</dbReference>
<keyword evidence="6 7" id="KW-0472">Membrane</keyword>
<dbReference type="InterPro" id="IPR003439">
    <property type="entry name" value="ABC_transporter-like_ATP-bd"/>
</dbReference>
<dbReference type="Gene3D" id="1.20.1560.10">
    <property type="entry name" value="ABC transporter type 1, transmembrane domain"/>
    <property type="match status" value="1"/>
</dbReference>
<evidence type="ECO:0000256" key="5">
    <source>
        <dbReference type="ARBA" id="ARBA00022989"/>
    </source>
</evidence>
<feature type="domain" description="ABC transporter" evidence="8">
    <location>
        <begin position="333"/>
        <end position="566"/>
    </location>
</feature>
<evidence type="ECO:0000256" key="3">
    <source>
        <dbReference type="ARBA" id="ARBA00022741"/>
    </source>
</evidence>
<evidence type="ECO:0000259" key="9">
    <source>
        <dbReference type="PROSITE" id="PS50929"/>
    </source>
</evidence>
<evidence type="ECO:0000256" key="4">
    <source>
        <dbReference type="ARBA" id="ARBA00022840"/>
    </source>
</evidence>
<proteinExistence type="predicted"/>
<evidence type="ECO:0000256" key="7">
    <source>
        <dbReference type="SAM" id="Phobius"/>
    </source>
</evidence>
<dbReference type="InterPro" id="IPR011527">
    <property type="entry name" value="ABC1_TM_dom"/>
</dbReference>